<reference evidence="2 3" key="1">
    <citation type="journal article" date="2019" name="Syst. Appl. Microbiol.">
        <title>Characterization of Bifidobacterium species in feaces of the Egyptian fruit bat: Description of B. vespertilionis sp. nov. and B. rousetti sp. nov.</title>
        <authorList>
            <person name="Modesto M."/>
            <person name="Satti M."/>
            <person name="Watanabe K."/>
            <person name="Puglisi E."/>
            <person name="Morelli L."/>
            <person name="Huang C.-H."/>
            <person name="Liou J.-S."/>
            <person name="Miyashita M."/>
            <person name="Tamura T."/>
            <person name="Saito S."/>
            <person name="Mori K."/>
            <person name="Huang L."/>
            <person name="Sciavilla P."/>
            <person name="Sandri C."/>
            <person name="Spiezio C."/>
            <person name="Vitali F."/>
            <person name="Cavalieri D."/>
            <person name="Perpetuini G."/>
            <person name="Tofalo R."/>
            <person name="Bonetti A."/>
            <person name="Arita M."/>
            <person name="Mattarelli P."/>
        </authorList>
    </citation>
    <scope>NUCLEOTIDE SEQUENCE [LARGE SCALE GENOMIC DNA]</scope>
    <source>
        <strain evidence="2 3">RST17</strain>
    </source>
</reference>
<dbReference type="RefSeq" id="WP_150379684.1">
    <property type="nucleotide sequence ID" value="NZ_RZUH01000007.1"/>
</dbReference>
<keyword evidence="1" id="KW-0812">Transmembrane</keyword>
<gene>
    <name evidence="2" type="ORF">EMO91_09185</name>
</gene>
<name>A0A5M9ZIB4_9BIFI</name>
<sequence>MSIIGLIEFIGGTVLLCVFSRIAYRWFGMLMPEYKDDAPGRFILKVMAVLAGVLILCVCVLVLVLFMALVFPYSAR</sequence>
<protein>
    <submittedName>
        <fullName evidence="2">Uncharacterized protein</fullName>
    </submittedName>
</protein>
<evidence type="ECO:0000313" key="3">
    <source>
        <dbReference type="Proteomes" id="UP000410049"/>
    </source>
</evidence>
<feature type="transmembrane region" description="Helical" evidence="1">
    <location>
        <begin position="48"/>
        <end position="71"/>
    </location>
</feature>
<dbReference type="Proteomes" id="UP000410049">
    <property type="component" value="Unassembled WGS sequence"/>
</dbReference>
<accession>A0A5M9ZIB4</accession>
<evidence type="ECO:0000256" key="1">
    <source>
        <dbReference type="SAM" id="Phobius"/>
    </source>
</evidence>
<keyword evidence="1" id="KW-0472">Membrane</keyword>
<dbReference type="EMBL" id="RZUH01000007">
    <property type="protein sequence ID" value="KAA8827215.1"/>
    <property type="molecule type" value="Genomic_DNA"/>
</dbReference>
<keyword evidence="1" id="KW-1133">Transmembrane helix</keyword>
<proteinExistence type="predicted"/>
<dbReference type="AlphaFoldDB" id="A0A5M9ZIB4"/>
<organism evidence="2 3">
    <name type="scientific">Bifidobacterium myosotis</name>
    <dbReference type="NCBI Taxonomy" id="1630166"/>
    <lineage>
        <taxon>Bacteria</taxon>
        <taxon>Bacillati</taxon>
        <taxon>Actinomycetota</taxon>
        <taxon>Actinomycetes</taxon>
        <taxon>Bifidobacteriales</taxon>
        <taxon>Bifidobacteriaceae</taxon>
        <taxon>Bifidobacterium</taxon>
    </lineage>
</organism>
<evidence type="ECO:0000313" key="2">
    <source>
        <dbReference type="EMBL" id="KAA8827215.1"/>
    </source>
</evidence>
<feature type="transmembrane region" description="Helical" evidence="1">
    <location>
        <begin position="6"/>
        <end position="27"/>
    </location>
</feature>
<comment type="caution">
    <text evidence="2">The sequence shown here is derived from an EMBL/GenBank/DDBJ whole genome shotgun (WGS) entry which is preliminary data.</text>
</comment>